<reference evidence="2 3" key="1">
    <citation type="submission" date="2019-04" db="EMBL/GenBank/DDBJ databases">
        <authorList>
            <person name="Li Y."/>
            <person name="Wang J."/>
        </authorList>
    </citation>
    <scope>NUCLEOTIDE SEQUENCE [LARGE SCALE GENOMIC DNA]</scope>
    <source>
        <strain evidence="2 3">DSM 14668</strain>
    </source>
</reference>
<organism evidence="2 3">
    <name type="scientific">Polyangium fumosum</name>
    <dbReference type="NCBI Taxonomy" id="889272"/>
    <lineage>
        <taxon>Bacteria</taxon>
        <taxon>Pseudomonadati</taxon>
        <taxon>Myxococcota</taxon>
        <taxon>Polyangia</taxon>
        <taxon>Polyangiales</taxon>
        <taxon>Polyangiaceae</taxon>
        <taxon>Polyangium</taxon>
    </lineage>
</organism>
<evidence type="ECO:0008006" key="4">
    <source>
        <dbReference type="Google" id="ProtNLM"/>
    </source>
</evidence>
<dbReference type="InterPro" id="IPR029058">
    <property type="entry name" value="AB_hydrolase_fold"/>
</dbReference>
<dbReference type="PROSITE" id="PS51257">
    <property type="entry name" value="PROKAR_LIPOPROTEIN"/>
    <property type="match status" value="1"/>
</dbReference>
<dbReference type="Proteomes" id="UP000309215">
    <property type="component" value="Unassembled WGS sequence"/>
</dbReference>
<evidence type="ECO:0000313" key="3">
    <source>
        <dbReference type="Proteomes" id="UP000309215"/>
    </source>
</evidence>
<evidence type="ECO:0000256" key="1">
    <source>
        <dbReference type="SAM" id="SignalP"/>
    </source>
</evidence>
<keyword evidence="3" id="KW-1185">Reference proteome</keyword>
<evidence type="ECO:0000313" key="2">
    <source>
        <dbReference type="EMBL" id="TKD10468.1"/>
    </source>
</evidence>
<gene>
    <name evidence="2" type="ORF">E8A74_08470</name>
</gene>
<keyword evidence="1" id="KW-0732">Signal</keyword>
<dbReference type="AlphaFoldDB" id="A0A4U1JGK9"/>
<protein>
    <recommendedName>
        <fullName evidence="4">Bacterial virulence factor lipase N-terminal domain-containing protein</fullName>
    </recommendedName>
</protein>
<name>A0A4U1JGK9_9BACT</name>
<dbReference type="SUPFAM" id="SSF53474">
    <property type="entry name" value="alpha/beta-Hydrolases"/>
    <property type="match status" value="1"/>
</dbReference>
<accession>A0A4U1JGK9</accession>
<sequence>MKRSLSFLVRAVIGVGLGLGSAACSSNAEDPLVCETVTPPAGAPKLLGADCDPLVPTQCGYPFPSNVWLTDETSKPTGKRVAFGAATLPVAAGRGPMDPEWWASSDGFSPGQPALTHLPGATITGLPTQDSIELSLSDASPTVILDAETGERVPHFSELDRSLVAEADEERAFLVRPVVRLADARRYIVAIRNVVDTSGKPIAASPAFQALRDGAASCDPSVDARRGLYDDIFARLEKAGISRKDLQIAWDFTTASRENNTAALVAMRDDALMKVGAEGPEYKLTSTEEFTEAENPRIWKRLVGMMTVPLYLEAPGPGSSLVRGDDGLPKQNGFAEYEFVVHVPHAAKQGQKLALIQNGHGLLGSKFEGGDGYLGELANRHGYVAFSVDLVGMASEDVPSITDALVTDAGGFRKSVDRQHQGILNSLLAMRMMSGRFVNEPLLQVNGESVIDPTQRFYRGDSQGGIFGTTYMALSTDVTRGLLSVPGMPYTMLLDRSTDFAPFFLFLKGAYGTGRNIQLVEGLMQMLWDRTEPSGYAPYIRENMLPGTPAHDLLIHVAIGDYQVTPLGAHILARAVGAKNLTPVNRTIWGVDEAPAPLSGAAIVEYDFGLPEAPKTNTPPKGDEDPHGKVRGLDAAYSQSHEFFRTGVIKAFCEGACDPE</sequence>
<feature type="signal peptide" evidence="1">
    <location>
        <begin position="1"/>
        <end position="28"/>
    </location>
</feature>
<dbReference type="EMBL" id="SSMQ01000006">
    <property type="protein sequence ID" value="TKD10468.1"/>
    <property type="molecule type" value="Genomic_DNA"/>
</dbReference>
<dbReference type="Gene3D" id="3.40.50.1820">
    <property type="entry name" value="alpha/beta hydrolase"/>
    <property type="match status" value="1"/>
</dbReference>
<feature type="chain" id="PRO_5021012793" description="Bacterial virulence factor lipase N-terminal domain-containing protein" evidence="1">
    <location>
        <begin position="29"/>
        <end position="660"/>
    </location>
</feature>
<dbReference type="RefSeq" id="WP_136928434.1">
    <property type="nucleotide sequence ID" value="NZ_SSMQ01000006.1"/>
</dbReference>
<comment type="caution">
    <text evidence="2">The sequence shown here is derived from an EMBL/GenBank/DDBJ whole genome shotgun (WGS) entry which is preliminary data.</text>
</comment>
<dbReference type="OrthoDB" id="5377249at2"/>
<proteinExistence type="predicted"/>